<dbReference type="Proteomes" id="UP000319210">
    <property type="component" value="Unassembled WGS sequence"/>
</dbReference>
<feature type="domain" description="Dicer dsRNA-binding fold" evidence="2">
    <location>
        <begin position="117"/>
        <end position="130"/>
    </location>
</feature>
<proteinExistence type="predicted"/>
<dbReference type="EMBL" id="BJMM01000012">
    <property type="protein sequence ID" value="GEB50389.1"/>
    <property type="molecule type" value="Genomic_DNA"/>
</dbReference>
<dbReference type="PROSITE" id="PS51327">
    <property type="entry name" value="DICER_DSRBF"/>
    <property type="match status" value="1"/>
</dbReference>
<accession>A0A4Y3QZH9</accession>
<keyword evidence="1" id="KW-1133">Transmembrane helix</keyword>
<dbReference type="GO" id="GO:0016891">
    <property type="term" value="F:RNA endonuclease activity producing 5'-phosphomonoesters, hydrolytic mechanism"/>
    <property type="evidence" value="ECO:0007669"/>
    <property type="project" value="InterPro"/>
</dbReference>
<sequence>MSDDTSKTATWLGIAVSILTVLAFFGVKNFDELKQAIDSDSGDRKACNQVAEYTQQNKINVQSPAQIKIYADVLRDAATKASSADFRSKLHNAAEYWDAQARQLEDPSYDAPNDNSATALLTNYCAQLST</sequence>
<dbReference type="InterPro" id="IPR005034">
    <property type="entry name" value="Dicer_dimerisation"/>
</dbReference>
<evidence type="ECO:0000313" key="4">
    <source>
        <dbReference type="Proteomes" id="UP000319210"/>
    </source>
</evidence>
<keyword evidence="1" id="KW-0812">Transmembrane</keyword>
<dbReference type="AlphaFoldDB" id="A0A4Y3QZH9"/>
<organism evidence="3 4">
    <name type="scientific">Streptomyces cacaoi</name>
    <dbReference type="NCBI Taxonomy" id="1898"/>
    <lineage>
        <taxon>Bacteria</taxon>
        <taxon>Bacillati</taxon>
        <taxon>Actinomycetota</taxon>
        <taxon>Actinomycetes</taxon>
        <taxon>Kitasatosporales</taxon>
        <taxon>Streptomycetaceae</taxon>
        <taxon>Streptomyces</taxon>
    </lineage>
</organism>
<comment type="caution">
    <text evidence="3">The sequence shown here is derived from an EMBL/GenBank/DDBJ whole genome shotgun (WGS) entry which is preliminary data.</text>
</comment>
<gene>
    <name evidence="3" type="ORF">SCA03_29400</name>
</gene>
<evidence type="ECO:0000313" key="3">
    <source>
        <dbReference type="EMBL" id="GEB50389.1"/>
    </source>
</evidence>
<dbReference type="RefSeq" id="WP_141275415.1">
    <property type="nucleotide sequence ID" value="NZ_BJMM01000012.1"/>
</dbReference>
<feature type="transmembrane region" description="Helical" evidence="1">
    <location>
        <begin position="6"/>
        <end position="27"/>
    </location>
</feature>
<evidence type="ECO:0000259" key="2">
    <source>
        <dbReference type="PROSITE" id="PS51327"/>
    </source>
</evidence>
<protein>
    <recommendedName>
        <fullName evidence="2">Dicer dsRNA-binding fold domain-containing protein</fullName>
    </recommendedName>
</protein>
<reference evidence="3 4" key="1">
    <citation type="submission" date="2019-06" db="EMBL/GenBank/DDBJ databases">
        <title>Whole genome shotgun sequence of Streptomyces cacaoi subsp. cacaoi NBRC 12748.</title>
        <authorList>
            <person name="Hosoyama A."/>
            <person name="Uohara A."/>
            <person name="Ohji S."/>
            <person name="Ichikawa N."/>
        </authorList>
    </citation>
    <scope>NUCLEOTIDE SEQUENCE [LARGE SCALE GENOMIC DNA]</scope>
    <source>
        <strain evidence="3 4">NBRC 12748</strain>
    </source>
</reference>
<keyword evidence="1" id="KW-0472">Membrane</keyword>
<keyword evidence="4" id="KW-1185">Reference proteome</keyword>
<dbReference type="OrthoDB" id="4265044at2"/>
<evidence type="ECO:0000256" key="1">
    <source>
        <dbReference type="SAM" id="Phobius"/>
    </source>
</evidence>
<name>A0A4Y3QZH9_STRCI</name>